<gene>
    <name evidence="1" type="ORF">PFLUV_G00115460</name>
</gene>
<name>A0A6A5F3S1_PERFL</name>
<sequence>MFALKKTCQPHDLVTVAACCNENISVGGWIYGPNSIIFSQTVTDKPQKEACSGYYGSQPAYAPREPTAGHLMPSCSRTPSA</sequence>
<evidence type="ECO:0000313" key="2">
    <source>
        <dbReference type="Proteomes" id="UP000465112"/>
    </source>
</evidence>
<reference evidence="1 2" key="1">
    <citation type="submission" date="2019-06" db="EMBL/GenBank/DDBJ databases">
        <title>A chromosome-scale genome assembly of the European perch, Perca fluviatilis.</title>
        <authorList>
            <person name="Roques C."/>
            <person name="Zahm M."/>
            <person name="Cabau C."/>
            <person name="Klopp C."/>
            <person name="Bouchez O."/>
            <person name="Donnadieu C."/>
            <person name="Kuhl H."/>
            <person name="Gislard M."/>
            <person name="Guendouz S."/>
            <person name="Journot L."/>
            <person name="Haffray P."/>
            <person name="Bestin A."/>
            <person name="Morvezen R."/>
            <person name="Feron R."/>
            <person name="Wen M."/>
            <person name="Jouanno E."/>
            <person name="Herpin A."/>
            <person name="Schartl M."/>
            <person name="Postlethwait J."/>
            <person name="Schaerlinger B."/>
            <person name="Chardard D."/>
            <person name="Lecocq T."/>
            <person name="Poncet C."/>
            <person name="Jaffrelo L."/>
            <person name="Lampietro C."/>
            <person name="Guiguen Y."/>
        </authorList>
    </citation>
    <scope>NUCLEOTIDE SEQUENCE [LARGE SCALE GENOMIC DNA]</scope>
    <source>
        <tissue evidence="1">Blood</tissue>
    </source>
</reference>
<accession>A0A6A5F3S1</accession>
<proteinExistence type="predicted"/>
<dbReference type="AlphaFoldDB" id="A0A6A5F3S1"/>
<protein>
    <submittedName>
        <fullName evidence="1">Uncharacterized protein</fullName>
    </submittedName>
</protein>
<dbReference type="EMBL" id="VHII01000009">
    <property type="protein sequence ID" value="KAF1386178.1"/>
    <property type="molecule type" value="Genomic_DNA"/>
</dbReference>
<dbReference type="Proteomes" id="UP000465112">
    <property type="component" value="Chromosome 9"/>
</dbReference>
<keyword evidence="2" id="KW-1185">Reference proteome</keyword>
<evidence type="ECO:0000313" key="1">
    <source>
        <dbReference type="EMBL" id="KAF1386178.1"/>
    </source>
</evidence>
<organism evidence="1 2">
    <name type="scientific">Perca fluviatilis</name>
    <name type="common">European perch</name>
    <dbReference type="NCBI Taxonomy" id="8168"/>
    <lineage>
        <taxon>Eukaryota</taxon>
        <taxon>Metazoa</taxon>
        <taxon>Chordata</taxon>
        <taxon>Craniata</taxon>
        <taxon>Vertebrata</taxon>
        <taxon>Euteleostomi</taxon>
        <taxon>Actinopterygii</taxon>
        <taxon>Neopterygii</taxon>
        <taxon>Teleostei</taxon>
        <taxon>Neoteleostei</taxon>
        <taxon>Acanthomorphata</taxon>
        <taxon>Eupercaria</taxon>
        <taxon>Perciformes</taxon>
        <taxon>Percoidei</taxon>
        <taxon>Percidae</taxon>
        <taxon>Percinae</taxon>
        <taxon>Perca</taxon>
    </lineage>
</organism>
<comment type="caution">
    <text evidence="1">The sequence shown here is derived from an EMBL/GenBank/DDBJ whole genome shotgun (WGS) entry which is preliminary data.</text>
</comment>